<proteinExistence type="predicted"/>
<name>A6HUZ0_RAT</name>
<dbReference type="AlphaFoldDB" id="A6HUZ0"/>
<evidence type="ECO:0000313" key="1">
    <source>
        <dbReference type="EMBL" id="EDL81926.1"/>
    </source>
</evidence>
<reference evidence="2" key="1">
    <citation type="submission" date="2005-09" db="EMBL/GenBank/DDBJ databases">
        <authorList>
            <person name="Mural R.J."/>
            <person name="Li P.W."/>
            <person name="Adams M.D."/>
            <person name="Amanatides P.G."/>
            <person name="Baden-Tillson H."/>
            <person name="Barnstead M."/>
            <person name="Chin S.H."/>
            <person name="Dew I."/>
            <person name="Evans C.A."/>
            <person name="Ferriera S."/>
            <person name="Flanigan M."/>
            <person name="Fosler C."/>
            <person name="Glodek A."/>
            <person name="Gu Z."/>
            <person name="Holt R.A."/>
            <person name="Jennings D."/>
            <person name="Kraft C.L."/>
            <person name="Lu F."/>
            <person name="Nguyen T."/>
            <person name="Nusskern D.R."/>
            <person name="Pfannkoch C.M."/>
            <person name="Sitter C."/>
            <person name="Sutton G.G."/>
            <person name="Venter J.C."/>
            <person name="Wang Z."/>
            <person name="Woodage T."/>
            <person name="Zheng X.H."/>
            <person name="Zhong F."/>
        </authorList>
    </citation>
    <scope>NUCLEOTIDE SEQUENCE [LARGE SCALE GENOMIC DNA]</scope>
    <source>
        <strain>BN</strain>
        <strain evidence="2">Sprague-Dawley</strain>
    </source>
</reference>
<dbReference type="Proteomes" id="UP000234681">
    <property type="component" value="Chromosome 2"/>
</dbReference>
<protein>
    <submittedName>
        <fullName evidence="1">RCG28633</fullName>
    </submittedName>
</protein>
<accession>A6HUZ0</accession>
<gene>
    <name evidence="1" type="ORF">rCG_28633</name>
</gene>
<dbReference type="EMBL" id="CH473952">
    <property type="protein sequence ID" value="EDL81926.1"/>
    <property type="molecule type" value="Genomic_DNA"/>
</dbReference>
<organism evidence="1 2">
    <name type="scientific">Rattus norvegicus</name>
    <name type="common">Rat</name>
    <dbReference type="NCBI Taxonomy" id="10116"/>
    <lineage>
        <taxon>Eukaryota</taxon>
        <taxon>Metazoa</taxon>
        <taxon>Chordata</taxon>
        <taxon>Craniata</taxon>
        <taxon>Vertebrata</taxon>
        <taxon>Euteleostomi</taxon>
        <taxon>Mammalia</taxon>
        <taxon>Eutheria</taxon>
        <taxon>Euarchontoglires</taxon>
        <taxon>Glires</taxon>
        <taxon>Rodentia</taxon>
        <taxon>Myomorpha</taxon>
        <taxon>Muroidea</taxon>
        <taxon>Muridae</taxon>
        <taxon>Murinae</taxon>
        <taxon>Rattus</taxon>
    </lineage>
</organism>
<sequence length="42" mass="4885">MFDWQVLSPPQAILSVLVPFIQPRYIWCASLVPRGQMEPWLA</sequence>
<evidence type="ECO:0000313" key="2">
    <source>
        <dbReference type="Proteomes" id="UP000234681"/>
    </source>
</evidence>